<dbReference type="eggNOG" id="COG1120">
    <property type="taxonomic scope" value="Bacteria"/>
</dbReference>
<dbReference type="RefSeq" id="WP_015750494.1">
    <property type="nucleotide sequence ID" value="NC_013223.1"/>
</dbReference>
<dbReference type="InterPro" id="IPR027417">
    <property type="entry name" value="P-loop_NTPase"/>
</dbReference>
<feature type="domain" description="ABC transporter" evidence="6">
    <location>
        <begin position="4"/>
        <end position="242"/>
    </location>
</feature>
<evidence type="ECO:0000259" key="6">
    <source>
        <dbReference type="PROSITE" id="PS50893"/>
    </source>
</evidence>
<evidence type="ECO:0000256" key="2">
    <source>
        <dbReference type="ARBA" id="ARBA00022741"/>
    </source>
</evidence>
<dbReference type="Pfam" id="PF00005">
    <property type="entry name" value="ABC_tran"/>
    <property type="match status" value="1"/>
</dbReference>
<evidence type="ECO:0000256" key="3">
    <source>
        <dbReference type="ARBA" id="ARBA00022840"/>
    </source>
</evidence>
<dbReference type="HOGENOM" id="CLU_000604_1_11_7"/>
<dbReference type="CDD" id="cd03214">
    <property type="entry name" value="ABC_Iron-Siderophores_B12_Hemin"/>
    <property type="match status" value="1"/>
</dbReference>
<dbReference type="AlphaFoldDB" id="C8WZ59"/>
<evidence type="ECO:0000313" key="7">
    <source>
        <dbReference type="EMBL" id="ACV67334.1"/>
    </source>
</evidence>
<comment type="function">
    <text evidence="5">Part of the ABC transporter complex HmuTUV involved in hemin import. Responsible for energy coupling to the transport system.</text>
</comment>
<evidence type="ECO:0000313" key="8">
    <source>
        <dbReference type="Proteomes" id="UP000001052"/>
    </source>
</evidence>
<evidence type="ECO:0000256" key="1">
    <source>
        <dbReference type="ARBA" id="ARBA00022448"/>
    </source>
</evidence>
<dbReference type="InterPro" id="IPR003439">
    <property type="entry name" value="ABC_transporter-like_ATP-bd"/>
</dbReference>
<gene>
    <name evidence="7" type="ordered locus">Dret_0032</name>
</gene>
<protein>
    <submittedName>
        <fullName evidence="7">ABC transporter related protein</fullName>
    </submittedName>
</protein>
<dbReference type="EMBL" id="CP001734">
    <property type="protein sequence ID" value="ACV67334.1"/>
    <property type="molecule type" value="Genomic_DNA"/>
</dbReference>
<reference evidence="8" key="1">
    <citation type="submission" date="2009-09" db="EMBL/GenBank/DDBJ databases">
        <title>The complete chromosome of Desulfohalobium retbaense DSM 5692.</title>
        <authorList>
            <consortium name="US DOE Joint Genome Institute (JGI-PGF)"/>
            <person name="Lucas S."/>
            <person name="Copeland A."/>
            <person name="Lapidus A."/>
            <person name="Glavina del Rio T."/>
            <person name="Dalin E."/>
            <person name="Tice H."/>
            <person name="Bruce D."/>
            <person name="Goodwin L."/>
            <person name="Pitluck S."/>
            <person name="Kyrpides N."/>
            <person name="Mavromatis K."/>
            <person name="Ivanova N."/>
            <person name="Mikhailova N."/>
            <person name="Munk A.C."/>
            <person name="Brettin T."/>
            <person name="Detter J.C."/>
            <person name="Han C."/>
            <person name="Tapia R."/>
            <person name="Larimer F."/>
            <person name="Land M."/>
            <person name="Hauser L."/>
            <person name="Markowitz V."/>
            <person name="Cheng J.-F."/>
            <person name="Hugenholtz P."/>
            <person name="Woyke T."/>
            <person name="Wu D."/>
            <person name="Spring S."/>
            <person name="Klenk H.-P."/>
            <person name="Eisen J.A."/>
        </authorList>
    </citation>
    <scope>NUCLEOTIDE SEQUENCE [LARGE SCALE GENOMIC DNA]</scope>
    <source>
        <strain evidence="8">DSM 5692</strain>
    </source>
</reference>
<dbReference type="SMART" id="SM00382">
    <property type="entry name" value="AAA"/>
    <property type="match status" value="1"/>
</dbReference>
<keyword evidence="1" id="KW-0813">Transport</keyword>
<dbReference type="PANTHER" id="PTHR42794:SF1">
    <property type="entry name" value="HEMIN IMPORT ATP-BINDING PROTEIN HMUV"/>
    <property type="match status" value="1"/>
</dbReference>
<keyword evidence="8" id="KW-1185">Reference proteome</keyword>
<evidence type="ECO:0000256" key="4">
    <source>
        <dbReference type="ARBA" id="ARBA00022967"/>
    </source>
</evidence>
<dbReference type="PROSITE" id="PS50893">
    <property type="entry name" value="ABC_TRANSPORTER_2"/>
    <property type="match status" value="1"/>
</dbReference>
<dbReference type="Gene3D" id="3.40.50.300">
    <property type="entry name" value="P-loop containing nucleotide triphosphate hydrolases"/>
    <property type="match status" value="1"/>
</dbReference>
<dbReference type="PANTHER" id="PTHR42794">
    <property type="entry name" value="HEMIN IMPORT ATP-BINDING PROTEIN HMUV"/>
    <property type="match status" value="1"/>
</dbReference>
<dbReference type="KEGG" id="drt:Dret_0032"/>
<dbReference type="InterPro" id="IPR003593">
    <property type="entry name" value="AAA+_ATPase"/>
</dbReference>
<dbReference type="SUPFAM" id="SSF52540">
    <property type="entry name" value="P-loop containing nucleoside triphosphate hydrolases"/>
    <property type="match status" value="1"/>
</dbReference>
<dbReference type="OrthoDB" id="9809450at2"/>
<sequence>MAFVEARGITFGYRPGESAVVSGVDLAAEKGRLHVCIGPNGAGKSTLLALLAGWLQPESGRVLIEGGDVHRMGRRRLARQVAVLEQDQAVVPHLTVEQLVLLGRTPFLGWLGWEGQRDRKLAEEAMVFTHVDHLAARRLEELSGGERQRVHLARALCQQPQLLLLDEPTASLDPAHQVRIMDLLQRLCREQGLCVCLVSHDLHLAALYADHVVLLQEGRVLGQGPPGETMTFSLLEQAYGCVMLVEQSRLGVPLVTPVPKRFLE</sequence>
<dbReference type="Proteomes" id="UP000001052">
    <property type="component" value="Chromosome"/>
</dbReference>
<organism evidence="7 8">
    <name type="scientific">Desulfohalobium retbaense (strain ATCC 49708 / DSM 5692 / JCM 16813 / HR100)</name>
    <dbReference type="NCBI Taxonomy" id="485915"/>
    <lineage>
        <taxon>Bacteria</taxon>
        <taxon>Pseudomonadati</taxon>
        <taxon>Thermodesulfobacteriota</taxon>
        <taxon>Desulfovibrionia</taxon>
        <taxon>Desulfovibrionales</taxon>
        <taxon>Desulfohalobiaceae</taxon>
        <taxon>Desulfohalobium</taxon>
    </lineage>
</organism>
<name>C8WZ59_DESRD</name>
<reference evidence="7 8" key="2">
    <citation type="journal article" date="2010" name="Stand. Genomic Sci.">
        <title>Complete genome sequence of Desulfohalobium retbaense type strain (HR(100)).</title>
        <authorList>
            <person name="Spring S."/>
            <person name="Nolan M."/>
            <person name="Lapidus A."/>
            <person name="Glavina Del Rio T."/>
            <person name="Copeland A."/>
            <person name="Tice H."/>
            <person name="Cheng J.F."/>
            <person name="Lucas S."/>
            <person name="Land M."/>
            <person name="Chen F."/>
            <person name="Bruce D."/>
            <person name="Goodwin L."/>
            <person name="Pitluck S."/>
            <person name="Ivanova N."/>
            <person name="Mavromatis K."/>
            <person name="Mikhailova N."/>
            <person name="Pati A."/>
            <person name="Chen A."/>
            <person name="Palaniappan K."/>
            <person name="Hauser L."/>
            <person name="Chang Y.J."/>
            <person name="Jeffries C.D."/>
            <person name="Munk C."/>
            <person name="Kiss H."/>
            <person name="Chain P."/>
            <person name="Han C."/>
            <person name="Brettin T."/>
            <person name="Detter J.C."/>
            <person name="Schuler E."/>
            <person name="Goker M."/>
            <person name="Rohde M."/>
            <person name="Bristow J."/>
            <person name="Eisen J.A."/>
            <person name="Markowitz V."/>
            <person name="Hugenholtz P."/>
            <person name="Kyrpides N.C."/>
            <person name="Klenk H.P."/>
        </authorList>
    </citation>
    <scope>NUCLEOTIDE SEQUENCE [LARGE SCALE GENOMIC DNA]</scope>
    <source>
        <strain evidence="7 8">DSM 5692</strain>
    </source>
</reference>
<accession>C8WZ59</accession>
<proteinExistence type="predicted"/>
<keyword evidence="2" id="KW-0547">Nucleotide-binding</keyword>
<dbReference type="FunFam" id="3.40.50.300:FF:000134">
    <property type="entry name" value="Iron-enterobactin ABC transporter ATP-binding protein"/>
    <property type="match status" value="1"/>
</dbReference>
<evidence type="ECO:0000256" key="5">
    <source>
        <dbReference type="ARBA" id="ARBA00037066"/>
    </source>
</evidence>
<dbReference type="GO" id="GO:0016887">
    <property type="term" value="F:ATP hydrolysis activity"/>
    <property type="evidence" value="ECO:0007669"/>
    <property type="project" value="InterPro"/>
</dbReference>
<dbReference type="GO" id="GO:0005524">
    <property type="term" value="F:ATP binding"/>
    <property type="evidence" value="ECO:0007669"/>
    <property type="project" value="UniProtKB-KW"/>
</dbReference>
<dbReference type="STRING" id="485915.Dret_0032"/>
<keyword evidence="3" id="KW-0067">ATP-binding</keyword>
<keyword evidence="4" id="KW-1278">Translocase</keyword>